<sequence>MKILEKQRQDLLIHQWIFSFCRDSNRYFAPPASLWKRLLVAVVSRYYLTGHDMHINSLALMISLRAHSDLLVFLPPLGHICPHYLLICPLLRLHPLHLRCGGLALLNLCFWPLLPLPLNLHPLIALPL</sequence>
<dbReference type="Proteomes" id="UP000317650">
    <property type="component" value="Chromosome 7"/>
</dbReference>
<evidence type="ECO:0000313" key="1">
    <source>
        <dbReference type="EMBL" id="THU61141.1"/>
    </source>
</evidence>
<dbReference type="AlphaFoldDB" id="A0A4S8JGV7"/>
<dbReference type="EMBL" id="PYDT01000005">
    <property type="protein sequence ID" value="THU61141.1"/>
    <property type="molecule type" value="Genomic_DNA"/>
</dbReference>
<reference evidence="1 2" key="1">
    <citation type="journal article" date="2019" name="Nat. Plants">
        <title>Genome sequencing of Musa balbisiana reveals subgenome evolution and function divergence in polyploid bananas.</title>
        <authorList>
            <person name="Yao X."/>
        </authorList>
    </citation>
    <scope>NUCLEOTIDE SEQUENCE [LARGE SCALE GENOMIC DNA]</scope>
    <source>
        <strain evidence="2">cv. DH-PKW</strain>
        <tissue evidence="1">Leaves</tissue>
    </source>
</reference>
<gene>
    <name evidence="1" type="ORF">C4D60_Mb07t20150</name>
</gene>
<proteinExistence type="predicted"/>
<evidence type="ECO:0000313" key="2">
    <source>
        <dbReference type="Proteomes" id="UP000317650"/>
    </source>
</evidence>
<accession>A0A4S8JGV7</accession>
<comment type="caution">
    <text evidence="1">The sequence shown here is derived from an EMBL/GenBank/DDBJ whole genome shotgun (WGS) entry which is preliminary data.</text>
</comment>
<protein>
    <submittedName>
        <fullName evidence="1">Uncharacterized protein</fullName>
    </submittedName>
</protein>
<organism evidence="1 2">
    <name type="scientific">Musa balbisiana</name>
    <name type="common">Banana</name>
    <dbReference type="NCBI Taxonomy" id="52838"/>
    <lineage>
        <taxon>Eukaryota</taxon>
        <taxon>Viridiplantae</taxon>
        <taxon>Streptophyta</taxon>
        <taxon>Embryophyta</taxon>
        <taxon>Tracheophyta</taxon>
        <taxon>Spermatophyta</taxon>
        <taxon>Magnoliopsida</taxon>
        <taxon>Liliopsida</taxon>
        <taxon>Zingiberales</taxon>
        <taxon>Musaceae</taxon>
        <taxon>Musa</taxon>
    </lineage>
</organism>
<keyword evidence="2" id="KW-1185">Reference proteome</keyword>
<name>A0A4S8JGV7_MUSBA</name>